<evidence type="ECO:0000256" key="2">
    <source>
        <dbReference type="SAM" id="MobiDB-lite"/>
    </source>
</evidence>
<comment type="caution">
    <text evidence="5">The sequence shown here is derived from an EMBL/GenBank/DDBJ whole genome shotgun (WGS) entry which is preliminary data.</text>
</comment>
<dbReference type="InterPro" id="IPR019734">
    <property type="entry name" value="TPR_rpt"/>
</dbReference>
<dbReference type="Proteomes" id="UP000306236">
    <property type="component" value="Unassembled WGS sequence"/>
</dbReference>
<reference evidence="5 6" key="1">
    <citation type="submission" date="2019-04" db="EMBL/GenBank/DDBJ databases">
        <title>Lampropedia sp YIM MLB12 draf genome.</title>
        <authorList>
            <person name="Wang Y.-X."/>
        </authorList>
    </citation>
    <scope>NUCLEOTIDE SEQUENCE [LARGE SCALE GENOMIC DNA]</scope>
    <source>
        <strain evidence="5 6">YIM MLB12</strain>
    </source>
</reference>
<dbReference type="AlphaFoldDB" id="A0A4S5BPM3"/>
<dbReference type="InterPro" id="IPR032710">
    <property type="entry name" value="NTF2-like_dom_sf"/>
</dbReference>
<feature type="domain" description="Cds6 C-terminal" evidence="4">
    <location>
        <begin position="339"/>
        <end position="443"/>
    </location>
</feature>
<dbReference type="EMBL" id="SSWX01000006">
    <property type="protein sequence ID" value="THJ34657.1"/>
    <property type="molecule type" value="Genomic_DNA"/>
</dbReference>
<keyword evidence="3" id="KW-0732">Signal</keyword>
<dbReference type="Pfam" id="PF13432">
    <property type="entry name" value="TPR_16"/>
    <property type="match status" value="1"/>
</dbReference>
<evidence type="ECO:0000313" key="5">
    <source>
        <dbReference type="EMBL" id="THJ34657.1"/>
    </source>
</evidence>
<dbReference type="Gene3D" id="3.10.450.50">
    <property type="match status" value="1"/>
</dbReference>
<keyword evidence="6" id="KW-1185">Reference proteome</keyword>
<protein>
    <submittedName>
        <fullName evidence="5">Tetratricopeptide repeat protein</fullName>
    </submittedName>
</protein>
<feature type="compositionally biased region" description="Basic and acidic residues" evidence="2">
    <location>
        <begin position="299"/>
        <end position="310"/>
    </location>
</feature>
<organism evidence="5 6">
    <name type="scientific">Lampropedia aestuarii</name>
    <dbReference type="NCBI Taxonomy" id="2562762"/>
    <lineage>
        <taxon>Bacteria</taxon>
        <taxon>Pseudomonadati</taxon>
        <taxon>Pseudomonadota</taxon>
        <taxon>Betaproteobacteria</taxon>
        <taxon>Burkholderiales</taxon>
        <taxon>Comamonadaceae</taxon>
        <taxon>Lampropedia</taxon>
    </lineage>
</organism>
<dbReference type="SUPFAM" id="SSF54427">
    <property type="entry name" value="NTF2-like"/>
    <property type="match status" value="1"/>
</dbReference>
<evidence type="ECO:0000313" key="6">
    <source>
        <dbReference type="Proteomes" id="UP000306236"/>
    </source>
</evidence>
<dbReference type="Pfam" id="PF24125">
    <property type="entry name" value="Cds6_C"/>
    <property type="match status" value="1"/>
</dbReference>
<sequence length="447" mass="47733">MAARLMALVVGACAVYGSGAAWADQVVVDEISGLLEQGRLEQAAKRADAYVKSNPGDVQVRFLQGVIATEQGSNAKAIDIFTAISREYPQLPEPFNNLAVLYAAQGEERKAVEVLESAIRTNPSYATAHENLGDLYARMASEAYTKALQLDDSRKALQPKLSMITQIVPLQDGAGAARTNEAVQVAQMPAQAQTPAHLRQTQAREAAQEEQQRLAQQKQEQEQARQLRLEAEQAAQRQLADKAAADKAAADKAAADKVATEKALAEKAAAEQAALAQATADKAAAEQAAADKLVAQQRLDDAKKAAEPAKAEPSAPQAQAATKPAERPANSTASAVADINAVVKAWTTAWEAQDMPAYFAVYSADFKPADGSTVAQWKAQRTERTVGRPKITVQLRNLKVTGVSNDAATVRFHQTYTAGGFRAATQKTLTMKKEGGQWRIASERTGG</sequence>
<dbReference type="InterPro" id="IPR056203">
    <property type="entry name" value="Cds6_C"/>
</dbReference>
<feature type="region of interest" description="Disordered" evidence="2">
    <location>
        <begin position="299"/>
        <end position="332"/>
    </location>
</feature>
<proteinExistence type="predicted"/>
<accession>A0A4S5BPM3</accession>
<feature type="repeat" description="TPR" evidence="1">
    <location>
        <begin position="92"/>
        <end position="125"/>
    </location>
</feature>
<dbReference type="Gene3D" id="1.25.40.10">
    <property type="entry name" value="Tetratricopeptide repeat domain"/>
    <property type="match status" value="1"/>
</dbReference>
<feature type="compositionally biased region" description="Low complexity" evidence="2">
    <location>
        <begin position="311"/>
        <end position="321"/>
    </location>
</feature>
<name>A0A4S5BPM3_9BURK</name>
<feature type="chain" id="PRO_5020570350" evidence="3">
    <location>
        <begin position="24"/>
        <end position="447"/>
    </location>
</feature>
<feature type="region of interest" description="Disordered" evidence="2">
    <location>
        <begin position="205"/>
        <end position="227"/>
    </location>
</feature>
<dbReference type="Pfam" id="PF13414">
    <property type="entry name" value="TPR_11"/>
    <property type="match status" value="1"/>
</dbReference>
<feature type="signal peptide" evidence="3">
    <location>
        <begin position="1"/>
        <end position="23"/>
    </location>
</feature>
<dbReference type="OrthoDB" id="5294075at2"/>
<dbReference type="SMART" id="SM00028">
    <property type="entry name" value="TPR"/>
    <property type="match status" value="3"/>
</dbReference>
<keyword evidence="1" id="KW-0802">TPR repeat</keyword>
<evidence type="ECO:0000256" key="3">
    <source>
        <dbReference type="SAM" id="SignalP"/>
    </source>
</evidence>
<gene>
    <name evidence="5" type="ORF">E8K88_06285</name>
</gene>
<evidence type="ECO:0000259" key="4">
    <source>
        <dbReference type="Pfam" id="PF24125"/>
    </source>
</evidence>
<dbReference type="SUPFAM" id="SSF48452">
    <property type="entry name" value="TPR-like"/>
    <property type="match status" value="1"/>
</dbReference>
<dbReference type="InterPro" id="IPR011990">
    <property type="entry name" value="TPR-like_helical_dom_sf"/>
</dbReference>
<evidence type="ECO:0000256" key="1">
    <source>
        <dbReference type="PROSITE-ProRule" id="PRU00339"/>
    </source>
</evidence>
<dbReference type="PROSITE" id="PS50005">
    <property type="entry name" value="TPR"/>
    <property type="match status" value="1"/>
</dbReference>